<feature type="domain" description="Cell envelope-related transcriptional attenuator" evidence="4">
    <location>
        <begin position="191"/>
        <end position="361"/>
    </location>
</feature>
<dbReference type="InterPro" id="IPR004474">
    <property type="entry name" value="LytR_CpsA_psr"/>
</dbReference>
<keyword evidence="3" id="KW-0812">Transmembrane</keyword>
<feature type="transmembrane region" description="Helical" evidence="3">
    <location>
        <begin position="117"/>
        <end position="142"/>
    </location>
</feature>
<organism evidence="5 6">
    <name type="scientific">Nocardiopsis gilva YIM 90087</name>
    <dbReference type="NCBI Taxonomy" id="1235441"/>
    <lineage>
        <taxon>Bacteria</taxon>
        <taxon>Bacillati</taxon>
        <taxon>Actinomycetota</taxon>
        <taxon>Actinomycetes</taxon>
        <taxon>Streptosporangiales</taxon>
        <taxon>Nocardiopsidaceae</taxon>
        <taxon>Nocardiopsis</taxon>
    </lineage>
</organism>
<protein>
    <submittedName>
        <fullName evidence="5">LytR family transcriptional regulator</fullName>
    </submittedName>
</protein>
<keyword evidence="3" id="KW-0472">Membrane</keyword>
<evidence type="ECO:0000259" key="4">
    <source>
        <dbReference type="Pfam" id="PF03816"/>
    </source>
</evidence>
<dbReference type="PANTHER" id="PTHR33392">
    <property type="entry name" value="POLYISOPRENYL-TEICHOIC ACID--PEPTIDOGLYCAN TEICHOIC ACID TRANSFERASE TAGU"/>
    <property type="match status" value="1"/>
</dbReference>
<keyword evidence="3" id="KW-1133">Transmembrane helix</keyword>
<evidence type="ECO:0000256" key="1">
    <source>
        <dbReference type="ARBA" id="ARBA00006068"/>
    </source>
</evidence>
<reference evidence="5 6" key="1">
    <citation type="submission" date="2017-08" db="EMBL/GenBank/DDBJ databases">
        <title>The complete genome sequence of Nocardiopsis gilva YIM 90087.</title>
        <authorList>
            <person name="Yin M."/>
            <person name="Tang S."/>
        </authorList>
    </citation>
    <scope>NUCLEOTIDE SEQUENCE [LARGE SCALE GENOMIC DNA]</scope>
    <source>
        <strain evidence="5 6">YIM 90087</strain>
    </source>
</reference>
<feature type="region of interest" description="Disordered" evidence="2">
    <location>
        <begin position="434"/>
        <end position="511"/>
    </location>
</feature>
<sequence>MAAGRQKEKESRPAGTGRALLWTAGSAVLPGLAHLRTGRRTAGWVILGVYLVLIAAAIVAAMVAHGDLTMSAAIAVQGRWLLTAATVAFVIAVLWMTVVIHSWVITRPESAGVGVKLAGGTLVLALCLMIAAPAGAVVYGAYTAHDAISSVFGPEPDDPHGALAGRWGDDQARVNVLLIGGDSGSNRYGMRTDSMMVASIDVEYGDVVLIGIPRNLENAQFPKDTALAKRFPPPHGFNDLLNEVYQTVAENPQELAFDPTAKDPAADTLKGVIGHLLDIDLDYYALVDMKGFEGLIDAIGGIRVHIDKPIPYGQRGDILQPGDRVLTGNEALWYGRSRVNSDDYTRMGRQGCLIKYVAEQAEPTKILTSFQSLAGAAKQTLRTDIPPSRLPAFIELADRVKNEGDMRTFQLSPPQVNTAYPDWKEIQHLVSDAVQKQEGEQGKQGPDTAKGTPKDAPSPAPSAAPSGEKKDDSQVGESTQWQEYSGRPEPSPTTPGRQVGDAAASLDTLCP</sequence>
<dbReference type="AlphaFoldDB" id="A0A223S6C7"/>
<keyword evidence="6" id="KW-1185">Reference proteome</keyword>
<feature type="transmembrane region" description="Helical" evidence="3">
    <location>
        <begin position="44"/>
        <end position="64"/>
    </location>
</feature>
<dbReference type="EMBL" id="CP022753">
    <property type="protein sequence ID" value="ASU83661.1"/>
    <property type="molecule type" value="Genomic_DNA"/>
</dbReference>
<evidence type="ECO:0000256" key="3">
    <source>
        <dbReference type="SAM" id="Phobius"/>
    </source>
</evidence>
<evidence type="ECO:0000313" key="6">
    <source>
        <dbReference type="Proteomes" id="UP000215005"/>
    </source>
</evidence>
<dbReference type="Gene3D" id="3.40.630.190">
    <property type="entry name" value="LCP protein"/>
    <property type="match status" value="1"/>
</dbReference>
<dbReference type="Proteomes" id="UP000215005">
    <property type="component" value="Chromosome"/>
</dbReference>
<dbReference type="OrthoDB" id="3573673at2"/>
<proteinExistence type="inferred from homology"/>
<dbReference type="InterPro" id="IPR050922">
    <property type="entry name" value="LytR/CpsA/Psr_CW_biosynth"/>
</dbReference>
<accession>A0A223S6C7</accession>
<evidence type="ECO:0000256" key="2">
    <source>
        <dbReference type="SAM" id="MobiDB-lite"/>
    </source>
</evidence>
<name>A0A223S6C7_9ACTN</name>
<dbReference type="NCBIfam" id="TIGR00350">
    <property type="entry name" value="lytR_cpsA_psr"/>
    <property type="match status" value="1"/>
</dbReference>
<evidence type="ECO:0000313" key="5">
    <source>
        <dbReference type="EMBL" id="ASU83661.1"/>
    </source>
</evidence>
<feature type="transmembrane region" description="Helical" evidence="3">
    <location>
        <begin position="84"/>
        <end position="105"/>
    </location>
</feature>
<gene>
    <name evidence="5" type="ORF">CDO52_13440</name>
</gene>
<dbReference type="Pfam" id="PF03816">
    <property type="entry name" value="LytR_cpsA_psr"/>
    <property type="match status" value="1"/>
</dbReference>
<dbReference type="RefSeq" id="WP_026125414.1">
    <property type="nucleotide sequence ID" value="NZ_ANBG01000017.1"/>
</dbReference>
<comment type="similarity">
    <text evidence="1">Belongs to the LytR/CpsA/Psr (LCP) family.</text>
</comment>
<dbReference type="PANTHER" id="PTHR33392:SF6">
    <property type="entry name" value="POLYISOPRENYL-TEICHOIC ACID--PEPTIDOGLYCAN TEICHOIC ACID TRANSFERASE TAGU"/>
    <property type="match status" value="1"/>
</dbReference>
<dbReference type="KEGG" id="ngv:CDO52_13440"/>